<reference evidence="4 5" key="1">
    <citation type="journal article" date="2022" name="Int. J. Syst. Evol. Microbiol.">
        <title>Apilactobacillus apisilvae sp. nov., Nicolia spurrieriana gen. nov. sp. nov., Bombilactobacillus folatiphilus sp. nov. and Bombilactobacillus thymidiniphilus sp. nov., four new lactic acid bacterial isolates from stingless bees Tetragonula carbonaria and Austroplebeia australis.</title>
        <authorList>
            <person name="Oliphant S.A."/>
            <person name="Watson-Haigh N.S."/>
            <person name="Sumby K.M."/>
            <person name="Gardner J."/>
            <person name="Groom S."/>
            <person name="Jiranek V."/>
        </authorList>
    </citation>
    <scope>NUCLEOTIDE SEQUENCE [LARGE SCALE GENOMIC DNA]</scope>
    <source>
        <strain evidence="4 5">SG4_A1</strain>
    </source>
</reference>
<dbReference type="Proteomes" id="UP000831947">
    <property type="component" value="Chromosome"/>
</dbReference>
<gene>
    <name evidence="4" type="ORF">MOO47_03125</name>
</gene>
<organism evidence="4 5">
    <name type="scientific">Bombilactobacillus thymidiniphilus</name>
    <dbReference type="NCBI Taxonomy" id="2923363"/>
    <lineage>
        <taxon>Bacteria</taxon>
        <taxon>Bacillati</taxon>
        <taxon>Bacillota</taxon>
        <taxon>Bacilli</taxon>
        <taxon>Lactobacillales</taxon>
        <taxon>Lactobacillaceae</taxon>
        <taxon>Bombilactobacillus</taxon>
    </lineage>
</organism>
<dbReference type="PANTHER" id="PTHR13318:SF178">
    <property type="entry name" value="OS02G0200900 PROTEIN"/>
    <property type="match status" value="1"/>
</dbReference>
<keyword evidence="2" id="KW-0732">Signal</keyword>
<dbReference type="Gene3D" id="3.80.10.10">
    <property type="entry name" value="Ribonuclease Inhibitor"/>
    <property type="match status" value="2"/>
</dbReference>
<evidence type="ECO:0000259" key="3">
    <source>
        <dbReference type="Pfam" id="PF17966"/>
    </source>
</evidence>
<dbReference type="InterPro" id="IPR005046">
    <property type="entry name" value="DUF285"/>
</dbReference>
<feature type="signal peptide" evidence="2">
    <location>
        <begin position="1"/>
        <end position="30"/>
    </location>
</feature>
<dbReference type="SUPFAM" id="SSF52058">
    <property type="entry name" value="L domain-like"/>
    <property type="match status" value="1"/>
</dbReference>
<evidence type="ECO:0000313" key="5">
    <source>
        <dbReference type="Proteomes" id="UP000831947"/>
    </source>
</evidence>
<proteinExistence type="predicted"/>
<dbReference type="NCBIfam" id="TIGR02167">
    <property type="entry name" value="Liste_lipo_26"/>
    <property type="match status" value="8"/>
</dbReference>
<dbReference type="Pfam" id="PF03382">
    <property type="entry name" value="DUF285"/>
    <property type="match status" value="3"/>
</dbReference>
<keyword evidence="5" id="KW-1185">Reference proteome</keyword>
<accession>A0ABY4PER3</accession>
<feature type="chain" id="PRO_5045739522" evidence="2">
    <location>
        <begin position="31"/>
        <end position="817"/>
    </location>
</feature>
<evidence type="ECO:0000313" key="4">
    <source>
        <dbReference type="EMBL" id="UQS84158.1"/>
    </source>
</evidence>
<dbReference type="EMBL" id="CP093365">
    <property type="protein sequence ID" value="UQS84158.1"/>
    <property type="molecule type" value="Genomic_DNA"/>
</dbReference>
<feature type="domain" description="Mub B2-like" evidence="3">
    <location>
        <begin position="566"/>
        <end position="655"/>
    </location>
</feature>
<dbReference type="Pfam" id="PF17966">
    <property type="entry name" value="Muc_B2"/>
    <property type="match status" value="2"/>
</dbReference>
<evidence type="ECO:0000256" key="1">
    <source>
        <dbReference type="SAM" id="MobiDB-lite"/>
    </source>
</evidence>
<protein>
    <submittedName>
        <fullName evidence="4">BspA family leucine-rich repeat surface protein</fullName>
    </submittedName>
</protein>
<name>A0ABY4PER3_9LACO</name>
<dbReference type="Gene3D" id="2.60.40.4300">
    <property type="match status" value="2"/>
</dbReference>
<dbReference type="InterPro" id="IPR032675">
    <property type="entry name" value="LRR_dom_sf"/>
</dbReference>
<evidence type="ECO:0000256" key="2">
    <source>
        <dbReference type="SAM" id="SignalP"/>
    </source>
</evidence>
<dbReference type="InterPro" id="IPR041495">
    <property type="entry name" value="Mub_B2"/>
</dbReference>
<sequence length="817" mass="90348">MNSKKLSVRTMGTFLGLVCGIVLNHQAVHADTNEQENPRVATSLVETTESTANINNTELSNTNTQTTVTNNQESPNLTDTPTTYPATNDVVGVSNSNVADMNNDASNSDIVNDYSDSVASDNDGTSTVNDTNNVVVNNDESAATNTPLAQGTWGTSKWDYTQDGADYVLTFHAGTLGTGGINQSKEFHDVPNLKSNNYDDSYKQITEIVFDKDVVANVNSSKLFEGLTNLKEIIGLKNLDTANVTNMTNMFSGCESLISLDLSNFDTSNVTDMYEMFQGCKSLTSLDLSNFNTANVTDMEAMFYYCTSLTDLNLSTFDTANVTDMSWMFQGCTSLINLNLNSFNTSNVNRMAMMFESCNSLNSIDLSSFDISNVTNATSMFENCSSLTDLDLSNFDTANLYYSFRMFENCKNLKNIKFGSKFTLSKGGVIAEMFYGCSSLKNLDLSSFYTPVSPDFSYMFYDCTDLTNLDISHLTGEQNKVYIFFNTNNNLAHIVVGPDVRLEFSNIQNRVGQIMPGTNKKVISNDWVAISGYQKGKHYTSDELANLIGRDQITTYEWDIGQSLDDQEVKAVTRTINVHQPNGQVQTENQTAMIERTVHYNDDGTLTYGDWSKAQWDNYPVSAVAGYQASMDNVVAQGIDGDTQDQTVDIYYTPIEQTVTIQYLDPAGNEVGTQTLTGYAGEIYNLHYRVPNGYELIDQPQTTITIDASGKQVIQAYVEDQIAQSSESKTMLRVINVHYPSGATKHENQLAVLHRNLYVDQVTHETIYGTWSTGNFDEYHVPVVNGYTASQPLVQGVTVTSADHSVSTIDIYYSQNS</sequence>
<dbReference type="InterPro" id="IPR011889">
    <property type="entry name" value="Liste_lipo_26"/>
</dbReference>
<dbReference type="RefSeq" id="WP_249513342.1">
    <property type="nucleotide sequence ID" value="NZ_CP093365.1"/>
</dbReference>
<dbReference type="PANTHER" id="PTHR13318">
    <property type="entry name" value="PARTNER OF PAIRED, ISOFORM B-RELATED"/>
    <property type="match status" value="1"/>
</dbReference>
<feature type="region of interest" description="Disordered" evidence="1">
    <location>
        <begin position="65"/>
        <end position="84"/>
    </location>
</feature>
<feature type="domain" description="Mub B2-like" evidence="3">
    <location>
        <begin position="723"/>
        <end position="816"/>
    </location>
</feature>
<feature type="compositionally biased region" description="Polar residues" evidence="1">
    <location>
        <begin position="72"/>
        <end position="84"/>
    </location>
</feature>